<dbReference type="InterPro" id="IPR031409">
    <property type="entry name" value="Darcynin"/>
</dbReference>
<dbReference type="Pfam" id="PF17074">
    <property type="entry name" value="Darcynin"/>
    <property type="match status" value="1"/>
</dbReference>
<comment type="similarity">
    <text evidence="1">Belongs to the darcynin family.</text>
</comment>
<dbReference type="EMBL" id="JAGYPE010000008">
    <property type="protein sequence ID" value="MBS4187349.1"/>
    <property type="molecule type" value="Genomic_DNA"/>
</dbReference>
<reference evidence="2" key="1">
    <citation type="submission" date="2021-05" db="EMBL/GenBank/DDBJ databases">
        <title>Novel Bacillus species.</title>
        <authorList>
            <person name="Liu G."/>
        </authorList>
    </citation>
    <scope>NUCLEOTIDE SEQUENCE</scope>
    <source>
        <strain evidence="2">FJAT-50051</strain>
    </source>
</reference>
<dbReference type="AlphaFoldDB" id="A0A942T6N3"/>
<gene>
    <name evidence="2" type="ORF">KHB02_38925</name>
</gene>
<proteinExistence type="inferred from homology"/>
<sequence length="117" mass="13046">MSSQQNLVVIVMLTALPAWLTLSRTDRQRVVDAEVDPALAASPEVRVRWVDAEAMTAQCSDVLLAETTDLRAWNHLWERLRDSALFAEPYFRLEAIVPGVEDGYRDYEATLTPGAAA</sequence>
<protein>
    <submittedName>
        <fullName evidence="2">Uncharacterized protein</fullName>
    </submittedName>
</protein>
<evidence type="ECO:0000256" key="1">
    <source>
        <dbReference type="ARBA" id="ARBA00006869"/>
    </source>
</evidence>
<comment type="caution">
    <text evidence="2">The sequence shown here is derived from an EMBL/GenBank/DDBJ whole genome shotgun (WGS) entry which is preliminary data.</text>
</comment>
<name>A0A942T6N3_9BACI</name>
<organism evidence="2">
    <name type="scientific">Neobacillus citreus</name>
    <dbReference type="NCBI Taxonomy" id="2833578"/>
    <lineage>
        <taxon>Bacteria</taxon>
        <taxon>Bacillati</taxon>
        <taxon>Bacillota</taxon>
        <taxon>Bacilli</taxon>
        <taxon>Bacillales</taxon>
        <taxon>Bacillaceae</taxon>
        <taxon>Neobacillus</taxon>
    </lineage>
</organism>
<accession>A0A942T6N3</accession>
<evidence type="ECO:0000313" key="2">
    <source>
        <dbReference type="EMBL" id="MBS4187349.1"/>
    </source>
</evidence>